<dbReference type="GO" id="GO:0005615">
    <property type="term" value="C:extracellular space"/>
    <property type="evidence" value="ECO:0007669"/>
    <property type="project" value="TreeGrafter"/>
</dbReference>
<evidence type="ECO:0000256" key="4">
    <source>
        <dbReference type="ARBA" id="ARBA00022729"/>
    </source>
</evidence>
<dbReference type="KEGG" id="mde:101901561"/>
<dbReference type="GO" id="GO:0005549">
    <property type="term" value="F:odorant binding"/>
    <property type="evidence" value="ECO:0007669"/>
    <property type="project" value="InterPro"/>
</dbReference>
<dbReference type="RefSeq" id="XP_005176964.1">
    <property type="nucleotide sequence ID" value="XM_005176907.3"/>
</dbReference>
<reference evidence="6" key="1">
    <citation type="submission" date="2020-05" db="UniProtKB">
        <authorList>
            <consortium name="EnsemblMetazoa"/>
        </authorList>
    </citation>
    <scope>IDENTIFICATION</scope>
    <source>
        <strain evidence="6">Aabys</strain>
    </source>
</reference>
<dbReference type="EnsemblMetazoa" id="MDOA012315-RB">
    <property type="protein sequence ID" value="MDOA012315-PB"/>
    <property type="gene ID" value="MDOA012315"/>
</dbReference>
<comment type="similarity">
    <text evidence="2">Belongs to the PBP/GOBP family.</text>
</comment>
<dbReference type="AlphaFoldDB" id="A0A1I8N7C4"/>
<proteinExistence type="inferred from homology"/>
<dbReference type="VEuPathDB" id="VectorBase:MDOMA2_010325"/>
<evidence type="ECO:0000313" key="6">
    <source>
        <dbReference type="EnsemblMetazoa" id="MDOA012315-PB"/>
    </source>
</evidence>
<evidence type="ECO:0000313" key="7">
    <source>
        <dbReference type="Proteomes" id="UP001652621"/>
    </source>
</evidence>
<accession>A0A1I8N7C4</accession>
<keyword evidence="3" id="KW-0964">Secreted</keyword>
<protein>
    <submittedName>
        <fullName evidence="8">Uncharacterized protein LOC101901561 isoform X1</fullName>
    </submittedName>
</protein>
<organism evidence="6">
    <name type="scientific">Musca domestica</name>
    <name type="common">House fly</name>
    <dbReference type="NCBI Taxonomy" id="7370"/>
    <lineage>
        <taxon>Eukaryota</taxon>
        <taxon>Metazoa</taxon>
        <taxon>Ecdysozoa</taxon>
        <taxon>Arthropoda</taxon>
        <taxon>Hexapoda</taxon>
        <taxon>Insecta</taxon>
        <taxon>Pterygota</taxon>
        <taxon>Neoptera</taxon>
        <taxon>Endopterygota</taxon>
        <taxon>Diptera</taxon>
        <taxon>Brachycera</taxon>
        <taxon>Muscomorpha</taxon>
        <taxon>Muscoidea</taxon>
        <taxon>Muscidae</taxon>
        <taxon>Musca</taxon>
    </lineage>
</organism>
<dbReference type="Proteomes" id="UP001652621">
    <property type="component" value="Unplaced"/>
</dbReference>
<dbReference type="Pfam" id="PF01395">
    <property type="entry name" value="PBP_GOBP"/>
    <property type="match status" value="1"/>
</dbReference>
<evidence type="ECO:0000256" key="2">
    <source>
        <dbReference type="ARBA" id="ARBA00008098"/>
    </source>
</evidence>
<evidence type="ECO:0000256" key="5">
    <source>
        <dbReference type="SAM" id="SignalP"/>
    </source>
</evidence>
<dbReference type="Gene3D" id="1.10.238.20">
    <property type="entry name" value="Pheromone/general odorant binding protein domain"/>
    <property type="match status" value="1"/>
</dbReference>
<dbReference type="CDD" id="cd23992">
    <property type="entry name" value="PBP_GOBP"/>
    <property type="match status" value="1"/>
</dbReference>
<dbReference type="PANTHER" id="PTHR11857:SF43">
    <property type="entry name" value="GEO07291P1-RELATED"/>
    <property type="match status" value="1"/>
</dbReference>
<feature type="signal peptide" evidence="5">
    <location>
        <begin position="1"/>
        <end position="19"/>
    </location>
</feature>
<evidence type="ECO:0000256" key="3">
    <source>
        <dbReference type="ARBA" id="ARBA00022525"/>
    </source>
</evidence>
<dbReference type="GO" id="GO:0007608">
    <property type="term" value="P:sensory perception of smell"/>
    <property type="evidence" value="ECO:0007669"/>
    <property type="project" value="TreeGrafter"/>
</dbReference>
<gene>
    <name evidence="6" type="primary">101901561</name>
    <name evidence="8" type="synonym">LOC101901561</name>
</gene>
<dbReference type="SUPFAM" id="SSF47565">
    <property type="entry name" value="Insect pheromone/odorant-binding proteins"/>
    <property type="match status" value="1"/>
</dbReference>
<dbReference type="SMART" id="SM00708">
    <property type="entry name" value="PhBP"/>
    <property type="match status" value="1"/>
</dbReference>
<evidence type="ECO:0000256" key="1">
    <source>
        <dbReference type="ARBA" id="ARBA00004613"/>
    </source>
</evidence>
<comment type="subcellular location">
    <subcellularLocation>
        <location evidence="1">Secreted</location>
    </subcellularLocation>
</comment>
<name>A0A1I8N7C4_MUSDO</name>
<reference evidence="8" key="2">
    <citation type="submission" date="2025-04" db="UniProtKB">
        <authorList>
            <consortium name="RefSeq"/>
        </authorList>
    </citation>
    <scope>IDENTIFICATION</scope>
    <source>
        <strain evidence="8">Aabys</strain>
    </source>
</reference>
<dbReference type="PANTHER" id="PTHR11857">
    <property type="entry name" value="ODORANT BINDING PROTEIN-RELATED"/>
    <property type="match status" value="1"/>
</dbReference>
<sequence length="149" mass="17619">MKFQLVCLLVCGLALQAFAAAKFEPRTPEDALKAHEECREEYNVPDEIYEQYLQYNFPDHKRTKCYIKCWVEKMGIFTEKKGFDEKAIYKQYTRNNTQYLSSVQHGLEKCIDHNEWESDVCTFAHRVFSCWLPINRHVVRAVLGTQKDN</sequence>
<feature type="chain" id="PRO_5044561342" evidence="5">
    <location>
        <begin position="20"/>
        <end position="149"/>
    </location>
</feature>
<evidence type="ECO:0000313" key="8">
    <source>
        <dbReference type="RefSeq" id="XP_005176964.1"/>
    </source>
</evidence>
<dbReference type="OrthoDB" id="7998175at2759"/>
<dbReference type="eggNOG" id="ENOG502T6KS">
    <property type="taxonomic scope" value="Eukaryota"/>
</dbReference>
<keyword evidence="7" id="KW-1185">Reference proteome</keyword>
<keyword evidence="4 5" id="KW-0732">Signal</keyword>
<dbReference type="InterPro" id="IPR036728">
    <property type="entry name" value="PBP_GOBP_sf"/>
</dbReference>
<dbReference type="VEuPathDB" id="VectorBase:MDOA012315"/>
<dbReference type="InterPro" id="IPR006170">
    <property type="entry name" value="PBP/GOBP"/>
</dbReference>